<evidence type="ECO:0000313" key="2">
    <source>
        <dbReference type="EMBL" id="KAJ1188433.1"/>
    </source>
</evidence>
<reference evidence="2" key="1">
    <citation type="journal article" date="2022" name="bioRxiv">
        <title>Sequencing and chromosome-scale assembly of the giantPleurodeles waltlgenome.</title>
        <authorList>
            <person name="Brown T."/>
            <person name="Elewa A."/>
            <person name="Iarovenko S."/>
            <person name="Subramanian E."/>
            <person name="Araus A.J."/>
            <person name="Petzold A."/>
            <person name="Susuki M."/>
            <person name="Suzuki K.-i.T."/>
            <person name="Hayashi T."/>
            <person name="Toyoda A."/>
            <person name="Oliveira C."/>
            <person name="Osipova E."/>
            <person name="Leigh N.D."/>
            <person name="Simon A."/>
            <person name="Yun M.H."/>
        </authorList>
    </citation>
    <scope>NUCLEOTIDE SEQUENCE</scope>
    <source>
        <strain evidence="2">20211129_DDA</strain>
        <tissue evidence="2">Liver</tissue>
    </source>
</reference>
<name>A0AAV7UHF8_PLEWA</name>
<dbReference type="EMBL" id="JANPWB010000005">
    <property type="protein sequence ID" value="KAJ1188433.1"/>
    <property type="molecule type" value="Genomic_DNA"/>
</dbReference>
<evidence type="ECO:0000256" key="1">
    <source>
        <dbReference type="SAM" id="MobiDB-lite"/>
    </source>
</evidence>
<gene>
    <name evidence="2" type="ORF">NDU88_005194</name>
</gene>
<feature type="region of interest" description="Disordered" evidence="1">
    <location>
        <begin position="1"/>
        <end position="90"/>
    </location>
</feature>
<feature type="compositionally biased region" description="Basic and acidic residues" evidence="1">
    <location>
        <begin position="11"/>
        <end position="26"/>
    </location>
</feature>
<feature type="compositionally biased region" description="Basic and acidic residues" evidence="1">
    <location>
        <begin position="71"/>
        <end position="88"/>
    </location>
</feature>
<evidence type="ECO:0000313" key="3">
    <source>
        <dbReference type="Proteomes" id="UP001066276"/>
    </source>
</evidence>
<dbReference type="Proteomes" id="UP001066276">
    <property type="component" value="Chromosome 3_1"/>
</dbReference>
<proteinExistence type="predicted"/>
<organism evidence="2 3">
    <name type="scientific">Pleurodeles waltl</name>
    <name type="common">Iberian ribbed newt</name>
    <dbReference type="NCBI Taxonomy" id="8319"/>
    <lineage>
        <taxon>Eukaryota</taxon>
        <taxon>Metazoa</taxon>
        <taxon>Chordata</taxon>
        <taxon>Craniata</taxon>
        <taxon>Vertebrata</taxon>
        <taxon>Euteleostomi</taxon>
        <taxon>Amphibia</taxon>
        <taxon>Batrachia</taxon>
        <taxon>Caudata</taxon>
        <taxon>Salamandroidea</taxon>
        <taxon>Salamandridae</taxon>
        <taxon>Pleurodelinae</taxon>
        <taxon>Pleurodeles</taxon>
    </lineage>
</organism>
<keyword evidence="3" id="KW-1185">Reference proteome</keyword>
<comment type="caution">
    <text evidence="2">The sequence shown here is derived from an EMBL/GenBank/DDBJ whole genome shotgun (WGS) entry which is preliminary data.</text>
</comment>
<dbReference type="AlphaFoldDB" id="A0AAV7UHF8"/>
<protein>
    <submittedName>
        <fullName evidence="2">Uncharacterized protein</fullName>
    </submittedName>
</protein>
<sequence length="146" mass="16137">MDDGLLPVRNPDIRVSKKMKRDEGSHMGRAVNAEEETDAGGRKASASMEKYVAASILPENEEEDADPNPCRTRDTKEDRAGDSEETRLRHVPGGAWLQQAEASDHVCSFDYLTEALMPLSTADAKSFLNSLSFDVLDDNMDVSENF</sequence>
<accession>A0AAV7UHF8</accession>